<dbReference type="Pfam" id="PF04542">
    <property type="entry name" value="Sigma70_r2"/>
    <property type="match status" value="1"/>
</dbReference>
<dbReference type="RefSeq" id="WP_145421648.1">
    <property type="nucleotide sequence ID" value="NZ_CP036526.1"/>
</dbReference>
<dbReference type="InterPro" id="IPR014284">
    <property type="entry name" value="RNA_pol_sigma-70_dom"/>
</dbReference>
<dbReference type="NCBIfam" id="TIGR02937">
    <property type="entry name" value="sigma70-ECF"/>
    <property type="match status" value="1"/>
</dbReference>
<dbReference type="Gene3D" id="1.10.1740.10">
    <property type="match status" value="1"/>
</dbReference>
<evidence type="ECO:0000256" key="1">
    <source>
        <dbReference type="ARBA" id="ARBA00010641"/>
    </source>
</evidence>
<feature type="domain" description="RNA polymerase sigma-70 region 2" evidence="6">
    <location>
        <begin position="23"/>
        <end position="89"/>
    </location>
</feature>
<keyword evidence="2" id="KW-0805">Transcription regulation</keyword>
<keyword evidence="4" id="KW-0238">DNA-binding</keyword>
<dbReference type="Pfam" id="PF08281">
    <property type="entry name" value="Sigma70_r4_2"/>
    <property type="match status" value="1"/>
</dbReference>
<keyword evidence="9" id="KW-1185">Reference proteome</keyword>
<dbReference type="PANTHER" id="PTHR43133:SF52">
    <property type="entry name" value="ECF RNA POLYMERASE SIGMA FACTOR SIGL"/>
    <property type="match status" value="1"/>
</dbReference>
<sequence>MEPAEHDDPESSLRESWSIGPLRSWLVQIARRELPQDLQGKLDPSDIAQQTMLDAWRGEQGFQGTTHVQRLAWLRVILRRVVLQHHRKAMAVKRGEGAERAVTDVIGQASVRIEELATGDEPQPDEGVANSERSLLLASAIEGLPEDYRRVIEMRHFQSMTHEEIAKNLGRSNAATRVLWVRALAALRKQCDQSLF</sequence>
<evidence type="ECO:0000256" key="4">
    <source>
        <dbReference type="ARBA" id="ARBA00023125"/>
    </source>
</evidence>
<dbReference type="InterPro" id="IPR036388">
    <property type="entry name" value="WH-like_DNA-bd_sf"/>
</dbReference>
<keyword evidence="3" id="KW-0731">Sigma factor</keyword>
<evidence type="ECO:0000256" key="2">
    <source>
        <dbReference type="ARBA" id="ARBA00023015"/>
    </source>
</evidence>
<name>A0A517P364_9BACT</name>
<evidence type="ECO:0000259" key="7">
    <source>
        <dbReference type="Pfam" id="PF08281"/>
    </source>
</evidence>
<dbReference type="OrthoDB" id="265297at2"/>
<dbReference type="AlphaFoldDB" id="A0A517P364"/>
<dbReference type="EMBL" id="CP036526">
    <property type="protein sequence ID" value="QDT13811.1"/>
    <property type="molecule type" value="Genomic_DNA"/>
</dbReference>
<dbReference type="CDD" id="cd06171">
    <property type="entry name" value="Sigma70_r4"/>
    <property type="match status" value="1"/>
</dbReference>
<dbReference type="InterPro" id="IPR039425">
    <property type="entry name" value="RNA_pol_sigma-70-like"/>
</dbReference>
<dbReference type="InterPro" id="IPR013249">
    <property type="entry name" value="RNA_pol_sigma70_r4_t2"/>
</dbReference>
<organism evidence="8 9">
    <name type="scientific">Stieleria marina</name>
    <dbReference type="NCBI Taxonomy" id="1930275"/>
    <lineage>
        <taxon>Bacteria</taxon>
        <taxon>Pseudomonadati</taxon>
        <taxon>Planctomycetota</taxon>
        <taxon>Planctomycetia</taxon>
        <taxon>Pirellulales</taxon>
        <taxon>Pirellulaceae</taxon>
        <taxon>Stieleria</taxon>
    </lineage>
</organism>
<dbReference type="InterPro" id="IPR013324">
    <property type="entry name" value="RNA_pol_sigma_r3/r4-like"/>
</dbReference>
<gene>
    <name evidence="8" type="ORF">K239x_58310</name>
</gene>
<dbReference type="Gene3D" id="1.10.10.10">
    <property type="entry name" value="Winged helix-like DNA-binding domain superfamily/Winged helix DNA-binding domain"/>
    <property type="match status" value="1"/>
</dbReference>
<reference evidence="8 9" key="1">
    <citation type="submission" date="2019-02" db="EMBL/GenBank/DDBJ databases">
        <title>Deep-cultivation of Planctomycetes and their phenomic and genomic characterization uncovers novel biology.</title>
        <authorList>
            <person name="Wiegand S."/>
            <person name="Jogler M."/>
            <person name="Boedeker C."/>
            <person name="Pinto D."/>
            <person name="Vollmers J."/>
            <person name="Rivas-Marin E."/>
            <person name="Kohn T."/>
            <person name="Peeters S.H."/>
            <person name="Heuer A."/>
            <person name="Rast P."/>
            <person name="Oberbeckmann S."/>
            <person name="Bunk B."/>
            <person name="Jeske O."/>
            <person name="Meyerdierks A."/>
            <person name="Storesund J.E."/>
            <person name="Kallscheuer N."/>
            <person name="Luecker S."/>
            <person name="Lage O.M."/>
            <person name="Pohl T."/>
            <person name="Merkel B.J."/>
            <person name="Hornburger P."/>
            <person name="Mueller R.-W."/>
            <person name="Bruemmer F."/>
            <person name="Labrenz M."/>
            <person name="Spormann A.M."/>
            <person name="Op den Camp H."/>
            <person name="Overmann J."/>
            <person name="Amann R."/>
            <person name="Jetten M.S.M."/>
            <person name="Mascher T."/>
            <person name="Medema M.H."/>
            <person name="Devos D.P."/>
            <person name="Kaster A.-K."/>
            <person name="Ovreas L."/>
            <person name="Rohde M."/>
            <person name="Galperin M.Y."/>
            <person name="Jogler C."/>
        </authorList>
    </citation>
    <scope>NUCLEOTIDE SEQUENCE [LARGE SCALE GENOMIC DNA]</scope>
    <source>
        <strain evidence="8 9">K23_9</strain>
    </source>
</reference>
<keyword evidence="5" id="KW-0804">Transcription</keyword>
<evidence type="ECO:0000256" key="3">
    <source>
        <dbReference type="ARBA" id="ARBA00023082"/>
    </source>
</evidence>
<dbReference type="InterPro" id="IPR013325">
    <property type="entry name" value="RNA_pol_sigma_r2"/>
</dbReference>
<evidence type="ECO:0000259" key="6">
    <source>
        <dbReference type="Pfam" id="PF04542"/>
    </source>
</evidence>
<dbReference type="GO" id="GO:0003677">
    <property type="term" value="F:DNA binding"/>
    <property type="evidence" value="ECO:0007669"/>
    <property type="project" value="UniProtKB-KW"/>
</dbReference>
<evidence type="ECO:0000256" key="5">
    <source>
        <dbReference type="ARBA" id="ARBA00023163"/>
    </source>
</evidence>
<dbReference type="GO" id="GO:0006352">
    <property type="term" value="P:DNA-templated transcription initiation"/>
    <property type="evidence" value="ECO:0007669"/>
    <property type="project" value="InterPro"/>
</dbReference>
<proteinExistence type="inferred from homology"/>
<dbReference type="InterPro" id="IPR007627">
    <property type="entry name" value="RNA_pol_sigma70_r2"/>
</dbReference>
<comment type="similarity">
    <text evidence="1">Belongs to the sigma-70 factor family. ECF subfamily.</text>
</comment>
<feature type="domain" description="RNA polymerase sigma factor 70 region 4 type 2" evidence="7">
    <location>
        <begin position="136"/>
        <end position="187"/>
    </location>
</feature>
<dbReference type="Proteomes" id="UP000319817">
    <property type="component" value="Chromosome"/>
</dbReference>
<dbReference type="SUPFAM" id="SSF88946">
    <property type="entry name" value="Sigma2 domain of RNA polymerase sigma factors"/>
    <property type="match status" value="1"/>
</dbReference>
<dbReference type="SUPFAM" id="SSF88659">
    <property type="entry name" value="Sigma3 and sigma4 domains of RNA polymerase sigma factors"/>
    <property type="match status" value="1"/>
</dbReference>
<dbReference type="GO" id="GO:0016987">
    <property type="term" value="F:sigma factor activity"/>
    <property type="evidence" value="ECO:0007669"/>
    <property type="project" value="UniProtKB-KW"/>
</dbReference>
<accession>A0A517P364</accession>
<dbReference type="PANTHER" id="PTHR43133">
    <property type="entry name" value="RNA POLYMERASE ECF-TYPE SIGMA FACTO"/>
    <property type="match status" value="1"/>
</dbReference>
<evidence type="ECO:0000313" key="9">
    <source>
        <dbReference type="Proteomes" id="UP000319817"/>
    </source>
</evidence>
<protein>
    <submittedName>
        <fullName evidence="8">RNA polymerase sigma factor</fullName>
    </submittedName>
</protein>
<evidence type="ECO:0000313" key="8">
    <source>
        <dbReference type="EMBL" id="QDT13811.1"/>
    </source>
</evidence>